<sequence length="597" mass="67458">MASAYALAHLKSTIPLAVLLTLISCLILNRTHLLKVAAVVLTIFSAALTWNVYLINAGIWTYPPQAITGARLMGIPVAELFVFFVQTYITSLIYIFCNITVVHAKYLKTQWNPPTWIRQTKLAVQVYLAALTVLSARALHRGDRSGYMSSIITWIAPIALSIWTVAGRFILSLPGSGTVVPILISTAYQLLFDGLESGKGTWTIGNESKLRLYLFGSLEIEDAYFFLCTNMLVVFGLAAVDQYLAVIDAFPHLFPEAPTVPTLRMLLKVFFTGTKEYDTERIQGIWEADDRLRAKSRSFHLASFAFSGRMRIDLILLYSFCRMADDLIDNATSEEEIKSWSSKLIRYFDLFYDGNDVHRREVDWVKVNRLVDTEFPASARSALRFLPTRILPGRPFYGLIEGFRMDAQFNIAQKDDPSARFPIKDEAALWKYSNCVAGTIGQLCNALIVHHCRYAPPNHIQYQLGLTAMSMGIALQLVNIARDIPTDAKMGRVYLPTTWLRDRGLTPEDIIKHPDGETIRQLRQRVLNTAFTIYGEMRPVMEHLPNEARGPMILVVESYMEIGRVLRESYGWTMEQGKATVPARRRLMMAVKTLLSS</sequence>
<dbReference type="GO" id="GO:0016117">
    <property type="term" value="P:carotenoid biosynthetic process"/>
    <property type="evidence" value="ECO:0007669"/>
    <property type="project" value="UniProtKB-KW"/>
</dbReference>
<evidence type="ECO:0000256" key="2">
    <source>
        <dbReference type="ARBA" id="ARBA00004141"/>
    </source>
</evidence>
<comment type="catalytic activity">
    <reaction evidence="18">
        <text>all-trans-lycopene = gamma-carotene</text>
        <dbReference type="Rhea" id="RHEA:32219"/>
        <dbReference type="ChEBI" id="CHEBI:15948"/>
        <dbReference type="ChEBI" id="CHEBI:27740"/>
        <dbReference type="EC" id="5.5.1.19"/>
    </reaction>
</comment>
<dbReference type="SUPFAM" id="SSF48576">
    <property type="entry name" value="Terpenoid synthases"/>
    <property type="match status" value="1"/>
</dbReference>
<feature type="transmembrane region" description="Helical" evidence="19">
    <location>
        <begin position="122"/>
        <end position="140"/>
    </location>
</feature>
<dbReference type="GO" id="GO:0045436">
    <property type="term" value="F:lycopene beta cyclase activity"/>
    <property type="evidence" value="ECO:0007669"/>
    <property type="project" value="UniProtKB-ARBA"/>
</dbReference>
<dbReference type="InterPro" id="IPR033904">
    <property type="entry name" value="Trans_IPPS_HH"/>
</dbReference>
<comment type="subcellular location">
    <subcellularLocation>
        <location evidence="2">Membrane</location>
        <topology evidence="2">Multi-pass membrane protein</topology>
    </subcellularLocation>
</comment>
<feature type="transmembrane region" description="Helical" evidence="19">
    <location>
        <begin position="173"/>
        <end position="192"/>
    </location>
</feature>
<dbReference type="InterPro" id="IPR002060">
    <property type="entry name" value="Squ/phyt_synthse"/>
</dbReference>
<dbReference type="EC" id="5.5.1.19" evidence="7"/>
<evidence type="ECO:0000256" key="12">
    <source>
        <dbReference type="ARBA" id="ARBA00022746"/>
    </source>
</evidence>
<keyword evidence="12" id="KW-0125">Carotenoid biosynthesis</keyword>
<dbReference type="GO" id="GO:0051996">
    <property type="term" value="F:squalene synthase [NAD(P)H] activity"/>
    <property type="evidence" value="ECO:0007669"/>
    <property type="project" value="InterPro"/>
</dbReference>
<dbReference type="SFLD" id="SFLDG01212">
    <property type="entry name" value="Phytoene_synthase_like"/>
    <property type="match status" value="1"/>
</dbReference>
<evidence type="ECO:0000313" key="21">
    <source>
        <dbReference type="Proteomes" id="UP001244011"/>
    </source>
</evidence>
<evidence type="ECO:0000256" key="13">
    <source>
        <dbReference type="ARBA" id="ARBA00022989"/>
    </source>
</evidence>
<dbReference type="InterPro" id="IPR008949">
    <property type="entry name" value="Isoprenoid_synthase_dom_sf"/>
</dbReference>
<comment type="similarity">
    <text evidence="5">In the N-terminal section; belongs to the lycopene beta-cyclase family.</text>
</comment>
<evidence type="ECO:0000256" key="4">
    <source>
        <dbReference type="ARBA" id="ARBA00005172"/>
    </source>
</evidence>
<keyword evidence="10" id="KW-0808">Transferase</keyword>
<feature type="transmembrane region" description="Helical" evidence="19">
    <location>
        <begin position="36"/>
        <end position="60"/>
    </location>
</feature>
<comment type="catalytic activity">
    <reaction evidence="17">
        <text>gamma-carotene = all-trans-beta-carotene</text>
        <dbReference type="Rhea" id="RHEA:32239"/>
        <dbReference type="ChEBI" id="CHEBI:17579"/>
        <dbReference type="ChEBI" id="CHEBI:27740"/>
        <dbReference type="EC" id="5.5.1.19"/>
    </reaction>
</comment>
<dbReference type="GO" id="GO:0004311">
    <property type="term" value="F:geranylgeranyl diphosphate synthase activity"/>
    <property type="evidence" value="ECO:0007669"/>
    <property type="project" value="InterPro"/>
</dbReference>
<evidence type="ECO:0000256" key="6">
    <source>
        <dbReference type="ARBA" id="ARBA00008406"/>
    </source>
</evidence>
<feature type="transmembrane region" description="Helical" evidence="19">
    <location>
        <begin position="223"/>
        <end position="240"/>
    </location>
</feature>
<keyword evidence="21" id="KW-1185">Reference proteome</keyword>
<evidence type="ECO:0000256" key="17">
    <source>
        <dbReference type="ARBA" id="ARBA00029313"/>
    </source>
</evidence>
<evidence type="ECO:0000256" key="11">
    <source>
        <dbReference type="ARBA" id="ARBA00022692"/>
    </source>
</evidence>
<dbReference type="EC" id="2.5.1.32" evidence="8"/>
<dbReference type="GO" id="GO:0016020">
    <property type="term" value="C:membrane"/>
    <property type="evidence" value="ECO:0007669"/>
    <property type="project" value="UniProtKB-SubCell"/>
</dbReference>
<dbReference type="SFLD" id="SFLDG01018">
    <property type="entry name" value="Squalene/Phytoene_Synthase_Lik"/>
    <property type="match status" value="1"/>
</dbReference>
<evidence type="ECO:0000256" key="19">
    <source>
        <dbReference type="SAM" id="Phobius"/>
    </source>
</evidence>
<dbReference type="Proteomes" id="UP001244011">
    <property type="component" value="Unassembled WGS sequence"/>
</dbReference>
<dbReference type="InterPro" id="IPR044843">
    <property type="entry name" value="Trans_IPPS_bact-type"/>
</dbReference>
<dbReference type="AlphaFoldDB" id="A0AAJ0FIR5"/>
<feature type="transmembrane region" description="Helical" evidence="19">
    <location>
        <begin position="12"/>
        <end position="29"/>
    </location>
</feature>
<comment type="caution">
    <text evidence="20">The sequence shown here is derived from an EMBL/GenBank/DDBJ whole genome shotgun (WGS) entry which is preliminary data.</text>
</comment>
<evidence type="ECO:0000256" key="9">
    <source>
        <dbReference type="ARBA" id="ARBA00018909"/>
    </source>
</evidence>
<dbReference type="Pfam" id="PF00494">
    <property type="entry name" value="SQS_PSY"/>
    <property type="match status" value="1"/>
</dbReference>
<evidence type="ECO:0000256" key="5">
    <source>
        <dbReference type="ARBA" id="ARBA00008247"/>
    </source>
</evidence>
<gene>
    <name evidence="20" type="ORF">QBC33DRAFT_562722</name>
</gene>
<dbReference type="GeneID" id="85313412"/>
<dbReference type="GO" id="GO:0016872">
    <property type="term" value="F:intramolecular lyase activity"/>
    <property type="evidence" value="ECO:0007669"/>
    <property type="project" value="InterPro"/>
</dbReference>
<keyword evidence="11 19" id="KW-0812">Transmembrane</keyword>
<dbReference type="RefSeq" id="XP_060279817.1">
    <property type="nucleotide sequence ID" value="XM_060430225.1"/>
</dbReference>
<dbReference type="Gene3D" id="1.10.600.10">
    <property type="entry name" value="Farnesyl Diphosphate Synthase"/>
    <property type="match status" value="1"/>
</dbReference>
<dbReference type="PROSITE" id="PS01045">
    <property type="entry name" value="SQUALEN_PHYTOEN_SYN_2"/>
    <property type="match status" value="1"/>
</dbReference>
<evidence type="ECO:0000256" key="14">
    <source>
        <dbReference type="ARBA" id="ARBA00023136"/>
    </source>
</evidence>
<comment type="pathway">
    <text evidence="4">Carotenoid biosynthesis; phytoene biosynthesis; all-trans-phytoene from geranylgeranyl diphosphate: step 1/1.</text>
</comment>
<feature type="transmembrane region" description="Helical" evidence="19">
    <location>
        <begin position="146"/>
        <end position="166"/>
    </location>
</feature>
<evidence type="ECO:0000256" key="10">
    <source>
        <dbReference type="ARBA" id="ARBA00022679"/>
    </source>
</evidence>
<keyword evidence="13 19" id="KW-1133">Transmembrane helix</keyword>
<evidence type="ECO:0000256" key="7">
    <source>
        <dbReference type="ARBA" id="ARBA00012242"/>
    </source>
</evidence>
<feature type="transmembrane region" description="Helical" evidence="19">
    <location>
        <begin position="80"/>
        <end position="101"/>
    </location>
</feature>
<dbReference type="PANTHER" id="PTHR31480">
    <property type="entry name" value="BIFUNCTIONAL LYCOPENE CYCLASE/PHYTOENE SYNTHASE"/>
    <property type="match status" value="1"/>
</dbReference>
<dbReference type="InterPro" id="IPR017825">
    <property type="entry name" value="Lycopene_cyclase_dom"/>
</dbReference>
<comment type="similarity">
    <text evidence="6">In the C-terminal section; belongs to the phytoene/squalene synthase family.</text>
</comment>
<dbReference type="InterPro" id="IPR019845">
    <property type="entry name" value="Squalene/phytoene_synthase_CS"/>
</dbReference>
<evidence type="ECO:0000256" key="15">
    <source>
        <dbReference type="ARBA" id="ARBA00023235"/>
    </source>
</evidence>
<reference evidence="20" key="1">
    <citation type="submission" date="2023-06" db="EMBL/GenBank/DDBJ databases">
        <title>Genome-scale phylogeny and comparative genomics of the fungal order Sordariales.</title>
        <authorList>
            <consortium name="Lawrence Berkeley National Laboratory"/>
            <person name="Hensen N."/>
            <person name="Bonometti L."/>
            <person name="Westerberg I."/>
            <person name="Brannstrom I.O."/>
            <person name="Guillou S."/>
            <person name="Cros-Aarteil S."/>
            <person name="Calhoun S."/>
            <person name="Haridas S."/>
            <person name="Kuo A."/>
            <person name="Mondo S."/>
            <person name="Pangilinan J."/>
            <person name="Riley R."/>
            <person name="Labutti K."/>
            <person name="Andreopoulos B."/>
            <person name="Lipzen A."/>
            <person name="Chen C."/>
            <person name="Yanf M."/>
            <person name="Daum C."/>
            <person name="Ng V."/>
            <person name="Clum A."/>
            <person name="Steindorff A."/>
            <person name="Ohm R."/>
            <person name="Martin F."/>
            <person name="Silar P."/>
            <person name="Natvig D."/>
            <person name="Lalanne C."/>
            <person name="Gautier V."/>
            <person name="Ament-Velasquez S.L."/>
            <person name="Kruys A."/>
            <person name="Hutchinson M.I."/>
            <person name="Powell A.J."/>
            <person name="Barry K."/>
            <person name="Miller A.N."/>
            <person name="Grigoriev I.V."/>
            <person name="Debuchy R."/>
            <person name="Gladieux P."/>
            <person name="Thoren M.H."/>
            <person name="Johannesson H."/>
        </authorList>
    </citation>
    <scope>NUCLEOTIDE SEQUENCE</scope>
    <source>
        <strain evidence="20">8032-3</strain>
    </source>
</reference>
<dbReference type="NCBIfam" id="TIGR03462">
    <property type="entry name" value="CarR_dom_SF"/>
    <property type="match status" value="2"/>
</dbReference>
<dbReference type="EMBL" id="MU839026">
    <property type="protein sequence ID" value="KAK1763604.1"/>
    <property type="molecule type" value="Genomic_DNA"/>
</dbReference>
<comment type="catalytic activity">
    <reaction evidence="1">
        <text>2 (2E,6E,10E)-geranylgeranyl diphosphate = 15-cis-phytoene + 2 diphosphate</text>
        <dbReference type="Rhea" id="RHEA:34475"/>
        <dbReference type="ChEBI" id="CHEBI:27787"/>
        <dbReference type="ChEBI" id="CHEBI:33019"/>
        <dbReference type="ChEBI" id="CHEBI:58756"/>
        <dbReference type="EC" id="2.5.1.32"/>
    </reaction>
</comment>
<keyword evidence="14 19" id="KW-0472">Membrane</keyword>
<evidence type="ECO:0000256" key="18">
    <source>
        <dbReference type="ARBA" id="ARBA00029335"/>
    </source>
</evidence>
<evidence type="ECO:0000256" key="3">
    <source>
        <dbReference type="ARBA" id="ARBA00005089"/>
    </source>
</evidence>
<dbReference type="SFLD" id="SFLDS00005">
    <property type="entry name" value="Isoprenoid_Synthase_Type_I"/>
    <property type="match status" value="1"/>
</dbReference>
<protein>
    <recommendedName>
        <fullName evidence="9">Bifunctional lycopene cyclase/phytoene synthase</fullName>
        <ecNumber evidence="8">2.5.1.32</ecNumber>
        <ecNumber evidence="7">5.5.1.19</ecNumber>
    </recommendedName>
</protein>
<evidence type="ECO:0000256" key="8">
    <source>
        <dbReference type="ARBA" id="ARBA00012396"/>
    </source>
</evidence>
<evidence type="ECO:0000256" key="1">
    <source>
        <dbReference type="ARBA" id="ARBA00001805"/>
    </source>
</evidence>
<dbReference type="CDD" id="cd00683">
    <property type="entry name" value="Trans_IPPS_HH"/>
    <property type="match status" value="1"/>
</dbReference>
<name>A0AAJ0FIR5_9PEZI</name>
<comment type="pathway">
    <text evidence="3">Carotenoid biosynthesis; beta-carotene biosynthesis.</text>
</comment>
<proteinExistence type="inferred from homology"/>
<keyword evidence="15" id="KW-0413">Isomerase</keyword>
<evidence type="ECO:0000256" key="16">
    <source>
        <dbReference type="ARBA" id="ARBA00023268"/>
    </source>
</evidence>
<evidence type="ECO:0000313" key="20">
    <source>
        <dbReference type="EMBL" id="KAK1763604.1"/>
    </source>
</evidence>
<accession>A0AAJ0FIR5</accession>
<keyword evidence="16" id="KW-0511">Multifunctional enzyme</keyword>
<organism evidence="20 21">
    <name type="scientific">Phialemonium atrogriseum</name>
    <dbReference type="NCBI Taxonomy" id="1093897"/>
    <lineage>
        <taxon>Eukaryota</taxon>
        <taxon>Fungi</taxon>
        <taxon>Dikarya</taxon>
        <taxon>Ascomycota</taxon>
        <taxon>Pezizomycotina</taxon>
        <taxon>Sordariomycetes</taxon>
        <taxon>Sordariomycetidae</taxon>
        <taxon>Cephalothecales</taxon>
        <taxon>Cephalothecaceae</taxon>
        <taxon>Phialemonium</taxon>
    </lineage>
</organism>